<proteinExistence type="predicted"/>
<evidence type="ECO:0000313" key="3">
    <source>
        <dbReference type="Proteomes" id="UP000240883"/>
    </source>
</evidence>
<evidence type="ECO:0000256" key="1">
    <source>
        <dbReference type="SAM" id="MobiDB-lite"/>
    </source>
</evidence>
<feature type="compositionally biased region" description="Basic residues" evidence="1">
    <location>
        <begin position="81"/>
        <end position="96"/>
    </location>
</feature>
<feature type="region of interest" description="Disordered" evidence="1">
    <location>
        <begin position="72"/>
        <end position="98"/>
    </location>
</feature>
<gene>
    <name evidence="2" type="ORF">BS50DRAFT_324137</name>
</gene>
<organism evidence="2 3">
    <name type="scientific">Corynespora cassiicola Philippines</name>
    <dbReference type="NCBI Taxonomy" id="1448308"/>
    <lineage>
        <taxon>Eukaryota</taxon>
        <taxon>Fungi</taxon>
        <taxon>Dikarya</taxon>
        <taxon>Ascomycota</taxon>
        <taxon>Pezizomycotina</taxon>
        <taxon>Dothideomycetes</taxon>
        <taxon>Pleosporomycetidae</taxon>
        <taxon>Pleosporales</taxon>
        <taxon>Corynesporascaceae</taxon>
        <taxon>Corynespora</taxon>
    </lineage>
</organism>
<keyword evidence="3" id="KW-1185">Reference proteome</keyword>
<sequence length="131" mass="14413">MDMVTRGLFEQWLRLCWAGWSVLLALYAGPARLSKGIVVRSAEEGDGGVSRRAWVGGTGRICVQLRPKVSRMRRGGERTGARRRRGVSRRRRRRRHCDVTGGAWRGEKAVETRGRVGTGAGQGRRAGGVVG</sequence>
<dbReference type="AlphaFoldDB" id="A0A2T2NTK9"/>
<reference evidence="2 3" key="1">
    <citation type="journal article" date="2018" name="Front. Microbiol.">
        <title>Genome-Wide Analysis of Corynespora cassiicola Leaf Fall Disease Putative Effectors.</title>
        <authorList>
            <person name="Lopez D."/>
            <person name="Ribeiro S."/>
            <person name="Label P."/>
            <person name="Fumanal B."/>
            <person name="Venisse J.S."/>
            <person name="Kohler A."/>
            <person name="de Oliveira R.R."/>
            <person name="Labutti K."/>
            <person name="Lipzen A."/>
            <person name="Lail K."/>
            <person name="Bauer D."/>
            <person name="Ohm R.A."/>
            <person name="Barry K.W."/>
            <person name="Spatafora J."/>
            <person name="Grigoriev I.V."/>
            <person name="Martin F.M."/>
            <person name="Pujade-Renaud V."/>
        </authorList>
    </citation>
    <scope>NUCLEOTIDE SEQUENCE [LARGE SCALE GENOMIC DNA]</scope>
    <source>
        <strain evidence="2 3">Philippines</strain>
    </source>
</reference>
<accession>A0A2T2NTK9</accession>
<evidence type="ECO:0000313" key="2">
    <source>
        <dbReference type="EMBL" id="PSN68782.1"/>
    </source>
</evidence>
<dbReference type="Proteomes" id="UP000240883">
    <property type="component" value="Unassembled WGS sequence"/>
</dbReference>
<protein>
    <submittedName>
        <fullName evidence="2">Uncharacterized protein</fullName>
    </submittedName>
</protein>
<name>A0A2T2NTK9_CORCC</name>
<dbReference type="EMBL" id="KZ678133">
    <property type="protein sequence ID" value="PSN68782.1"/>
    <property type="molecule type" value="Genomic_DNA"/>
</dbReference>